<dbReference type="AlphaFoldDB" id="A0A4S4MT44"/>
<feature type="domain" description="Sacsin/Nov" evidence="1">
    <location>
        <begin position="140"/>
        <end position="204"/>
    </location>
</feature>
<dbReference type="InterPro" id="IPR052972">
    <property type="entry name" value="Sacsin_chaperone_reg"/>
</dbReference>
<evidence type="ECO:0000259" key="1">
    <source>
        <dbReference type="Pfam" id="PF25794"/>
    </source>
</evidence>
<gene>
    <name evidence="2" type="ORF">EUX98_g4793</name>
</gene>
<name>A0A4S4MT44_9APHY</name>
<proteinExistence type="predicted"/>
<reference evidence="2 3" key="1">
    <citation type="submission" date="2019-02" db="EMBL/GenBank/DDBJ databases">
        <title>Genome sequencing of the rare red list fungi Antrodiella citrinella (Flaviporus citrinellus).</title>
        <authorList>
            <person name="Buettner E."/>
            <person name="Kellner H."/>
        </authorList>
    </citation>
    <scope>NUCLEOTIDE SEQUENCE [LARGE SCALE GENOMIC DNA]</scope>
    <source>
        <strain evidence="2 3">DSM 108506</strain>
    </source>
</reference>
<dbReference type="EMBL" id="SGPM01000126">
    <property type="protein sequence ID" value="THH29382.1"/>
    <property type="molecule type" value="Genomic_DNA"/>
</dbReference>
<dbReference type="GO" id="GO:0030544">
    <property type="term" value="F:Hsp70 protein binding"/>
    <property type="evidence" value="ECO:0007669"/>
    <property type="project" value="TreeGrafter"/>
</dbReference>
<keyword evidence="3" id="KW-1185">Reference proteome</keyword>
<protein>
    <recommendedName>
        <fullName evidence="1">Sacsin/Nov domain-containing protein</fullName>
    </recommendedName>
</protein>
<accession>A0A4S4MT44</accession>
<evidence type="ECO:0000313" key="3">
    <source>
        <dbReference type="Proteomes" id="UP000308730"/>
    </source>
</evidence>
<feature type="domain" description="Sacsin/Nov" evidence="1">
    <location>
        <begin position="12"/>
        <end position="107"/>
    </location>
</feature>
<dbReference type="Proteomes" id="UP000308730">
    <property type="component" value="Unassembled WGS sequence"/>
</dbReference>
<dbReference type="OrthoDB" id="1262810at2759"/>
<dbReference type="InterPro" id="IPR058210">
    <property type="entry name" value="SACS/Nov_dom"/>
</dbReference>
<comment type="caution">
    <text evidence="2">The sequence shown here is derived from an EMBL/GenBank/DDBJ whole genome shotgun (WGS) entry which is preliminary data.</text>
</comment>
<dbReference type="PANTHER" id="PTHR15600">
    <property type="entry name" value="SACSIN"/>
    <property type="match status" value="1"/>
</dbReference>
<dbReference type="Pfam" id="PF25794">
    <property type="entry name" value="SACS"/>
    <property type="match status" value="2"/>
</dbReference>
<organism evidence="2 3">
    <name type="scientific">Antrodiella citrinella</name>
    <dbReference type="NCBI Taxonomy" id="2447956"/>
    <lineage>
        <taxon>Eukaryota</taxon>
        <taxon>Fungi</taxon>
        <taxon>Dikarya</taxon>
        <taxon>Basidiomycota</taxon>
        <taxon>Agaricomycotina</taxon>
        <taxon>Agaricomycetes</taxon>
        <taxon>Polyporales</taxon>
        <taxon>Steccherinaceae</taxon>
        <taxon>Antrodiella</taxon>
    </lineage>
</organism>
<evidence type="ECO:0000313" key="2">
    <source>
        <dbReference type="EMBL" id="THH29382.1"/>
    </source>
</evidence>
<sequence>MAEDFGQSAKPTAAIRNILDTYPFSIGILREILQNSDDAGATRQVFASDSRTHPTTHLLSDQLSGAQGHALLAYNNTVFLENEQTNDWEALQNINESSKRTDTSKHGGKRVDLTQDPIKYSDHVHAMDLDVLDSSFTSGDVLNGTVIRLPLRQPGHNSEISGKTLTAMEIRQLFLDFIQDELGIALLFLRHLKSITFLEVDNHGTRCIGQAEFGKTPIGSPNGTTTQEIVSVDKLEPGRLTWRVVHVDFADSECANILERRLSRNVSEDLQREKLSPAVSLAFPMPLQPPSRSLLFTYLPLPLPTGFPCHIHSLFALTPSRQNLRNAVEQGLVHGARDELLVEWNKVLFEHFIPRAWGASLELLAHSCSNPLDLWQAWPPASQDTPGGDPFYWRQLVLNLTRVLIDEDRPIWPLIGSNAFARASHVLAASHDDQQYLSSLVTSGVQITLPPLYVLHTMDLLGSQERKLTPKSARKILMMNVARVQRTSSLEKDSLTRFLLSEGDPAMLAGLPIIPFMNGDYIALQPNAQAGGTLHALLDDEAASVFEVGSGNFIPISRVPANFITTSPAVLNVTTLGCAQVIGYLEVIVNQLDPSSLTAWLPQFWAWLTASSLRDQICDVLSTSNLRVLPDTKRDLHILKTIFFDTGEIDDHIQAVLSNHVISRISVTMKPFIWLSISPAA</sequence>
<dbReference type="PANTHER" id="PTHR15600:SF42">
    <property type="entry name" value="SACSIN"/>
    <property type="match status" value="1"/>
</dbReference>